<keyword evidence="2" id="KW-1185">Reference proteome</keyword>
<dbReference type="InterPro" id="IPR014859">
    <property type="entry name" value="Phage_TAC_4"/>
</dbReference>
<proteinExistence type="predicted"/>
<organism evidence="1 2">
    <name type="scientific">Kluyvera genomosp. 3</name>
    <dbReference type="NCBI Taxonomy" id="2774055"/>
    <lineage>
        <taxon>Bacteria</taxon>
        <taxon>Pseudomonadati</taxon>
        <taxon>Pseudomonadota</taxon>
        <taxon>Gammaproteobacteria</taxon>
        <taxon>Enterobacterales</taxon>
        <taxon>Enterobacteriaceae</taxon>
        <taxon>Kluyvera</taxon>
    </lineage>
</organism>
<dbReference type="Pfam" id="PF08748">
    <property type="entry name" value="Phage_TAC_4"/>
    <property type="match status" value="1"/>
</dbReference>
<evidence type="ECO:0000313" key="1">
    <source>
        <dbReference type="EMBL" id="QIR27643.1"/>
    </source>
</evidence>
<gene>
    <name evidence="1" type="ORF">GY169_12900</name>
</gene>
<dbReference type="KEGG" id="kgn:GY169_12900"/>
<sequence length="103" mass="11572">MSTVFKLQPDPNFKADVIIPRPGDSGGVLTFTFKHRPVKALAEFEKMTDKTASDFLVTIVSDWSLAEPCTRENLETLIDNYPGAMQAIMAVYYQELTGNREKN</sequence>
<evidence type="ECO:0000313" key="2">
    <source>
        <dbReference type="Proteomes" id="UP000503580"/>
    </source>
</evidence>
<name>A0A6G9RMX1_9ENTR</name>
<evidence type="ECO:0008006" key="3">
    <source>
        <dbReference type="Google" id="ProtNLM"/>
    </source>
</evidence>
<dbReference type="Proteomes" id="UP000503580">
    <property type="component" value="Chromosome"/>
</dbReference>
<dbReference type="AlphaFoldDB" id="A0A6G9RMX1"/>
<dbReference type="RefSeq" id="WP_167575986.1">
    <property type="nucleotide sequence ID" value="NZ_CP050321.1"/>
</dbReference>
<accession>A0A6G9RMX1</accession>
<reference evidence="1 2" key="1">
    <citation type="submission" date="2020-02" db="EMBL/GenBank/DDBJ databases">
        <title>Whole genome PO2S7.</title>
        <authorList>
            <person name="Singha K.M."/>
        </authorList>
    </citation>
    <scope>NUCLEOTIDE SEQUENCE [LARGE SCALE GENOMIC DNA]</scope>
    <source>
        <strain evidence="1 2">PO2S7</strain>
    </source>
</reference>
<protein>
    <recommendedName>
        <fullName evidence="3">Phage tail assembly chaperone</fullName>
    </recommendedName>
</protein>
<dbReference type="EMBL" id="CP050321">
    <property type="protein sequence ID" value="QIR27643.1"/>
    <property type="molecule type" value="Genomic_DNA"/>
</dbReference>